<dbReference type="EMBL" id="JAGIZQ010000002">
    <property type="protein sequence ID" value="KAH6641430.1"/>
    <property type="molecule type" value="Genomic_DNA"/>
</dbReference>
<name>A0ACB7PK84_9PEZI</name>
<organism evidence="1 2">
    <name type="scientific">Chaetomium tenue</name>
    <dbReference type="NCBI Taxonomy" id="1854479"/>
    <lineage>
        <taxon>Eukaryota</taxon>
        <taxon>Fungi</taxon>
        <taxon>Dikarya</taxon>
        <taxon>Ascomycota</taxon>
        <taxon>Pezizomycotina</taxon>
        <taxon>Sordariomycetes</taxon>
        <taxon>Sordariomycetidae</taxon>
        <taxon>Sordariales</taxon>
        <taxon>Chaetomiaceae</taxon>
        <taxon>Chaetomium</taxon>
    </lineage>
</organism>
<dbReference type="Proteomes" id="UP000724584">
    <property type="component" value="Unassembled WGS sequence"/>
</dbReference>
<evidence type="ECO:0000313" key="1">
    <source>
        <dbReference type="EMBL" id="KAH6641430.1"/>
    </source>
</evidence>
<gene>
    <name evidence="1" type="ORF">F5144DRAFT_563558</name>
</gene>
<comment type="caution">
    <text evidence="1">The sequence shown here is derived from an EMBL/GenBank/DDBJ whole genome shotgun (WGS) entry which is preliminary data.</text>
</comment>
<keyword evidence="2" id="KW-1185">Reference proteome</keyword>
<accession>A0ACB7PK84</accession>
<reference evidence="1 2" key="1">
    <citation type="journal article" date="2021" name="Nat. Commun.">
        <title>Genetic determinants of endophytism in the Arabidopsis root mycobiome.</title>
        <authorList>
            <person name="Mesny F."/>
            <person name="Miyauchi S."/>
            <person name="Thiergart T."/>
            <person name="Pickel B."/>
            <person name="Atanasova L."/>
            <person name="Karlsson M."/>
            <person name="Huettel B."/>
            <person name="Barry K.W."/>
            <person name="Haridas S."/>
            <person name="Chen C."/>
            <person name="Bauer D."/>
            <person name="Andreopoulos W."/>
            <person name="Pangilinan J."/>
            <person name="LaButti K."/>
            <person name="Riley R."/>
            <person name="Lipzen A."/>
            <person name="Clum A."/>
            <person name="Drula E."/>
            <person name="Henrissat B."/>
            <person name="Kohler A."/>
            <person name="Grigoriev I.V."/>
            <person name="Martin F.M."/>
            <person name="Hacquard S."/>
        </authorList>
    </citation>
    <scope>NUCLEOTIDE SEQUENCE [LARGE SCALE GENOMIC DNA]</scope>
    <source>
        <strain evidence="1 2">MPI-SDFR-AT-0079</strain>
    </source>
</reference>
<proteinExistence type="predicted"/>
<sequence>MAGLRIRKRKQVAKRILEHVSVNEREGRAMDSSAAAARGRAYRAEQVRKLGQFSADIDPYPELYWRLWGEDIPTGLEMKPVGELWEGAELERMARGLPCLA</sequence>
<protein>
    <submittedName>
        <fullName evidence="1">Uncharacterized protein</fullName>
    </submittedName>
</protein>
<evidence type="ECO:0000313" key="2">
    <source>
        <dbReference type="Proteomes" id="UP000724584"/>
    </source>
</evidence>